<keyword evidence="4" id="KW-0862">Zinc</keyword>
<dbReference type="InterPro" id="IPR015517">
    <property type="entry name" value="dCMP_deaminase-rel"/>
</dbReference>
<dbReference type="GO" id="GO:0005737">
    <property type="term" value="C:cytoplasm"/>
    <property type="evidence" value="ECO:0007669"/>
    <property type="project" value="TreeGrafter"/>
</dbReference>
<dbReference type="InterPro" id="IPR027417">
    <property type="entry name" value="P-loop_NTPase"/>
</dbReference>
<reference evidence="6 7" key="1">
    <citation type="submission" date="2017-03" db="EMBL/GenBank/DDBJ databases">
        <title>Foreign affairs: Plasmid Transfer between Roseobacters and Rhizobia.</title>
        <authorList>
            <person name="Bartling P."/>
            <person name="Bunk B."/>
            <person name="Overmann J."/>
            <person name="Brinkmann H."/>
            <person name="Petersen J."/>
        </authorList>
    </citation>
    <scope>NUCLEOTIDE SEQUENCE [LARGE SCALE GENOMIC DNA]</scope>
    <source>
        <strain evidence="6 7">MACL11</strain>
    </source>
</reference>
<dbReference type="PANTHER" id="PTHR11086:SF18">
    <property type="entry name" value="DEOXYCYTIDYLATE DEAMINASE"/>
    <property type="match status" value="1"/>
</dbReference>
<evidence type="ECO:0000313" key="7">
    <source>
        <dbReference type="Proteomes" id="UP000191135"/>
    </source>
</evidence>
<protein>
    <submittedName>
        <fullName evidence="6">Deoxycytidylate deaminase</fullName>
    </submittedName>
</protein>
<name>A0A1U9Z3K9_9HYPH</name>
<dbReference type="PANTHER" id="PTHR11086">
    <property type="entry name" value="DEOXYCYTIDYLATE DEAMINASE-RELATED"/>
    <property type="match status" value="1"/>
</dbReference>
<keyword evidence="2" id="KW-0479">Metal-binding</keyword>
<dbReference type="KEGG" id="mmed:Mame_02944"/>
<comment type="similarity">
    <text evidence="1">Belongs to the cytidine and deoxycytidylate deaminase family.</text>
</comment>
<dbReference type="STRING" id="1122214.Mame_02944"/>
<dbReference type="SUPFAM" id="SSF53927">
    <property type="entry name" value="Cytidine deaminase-like"/>
    <property type="match status" value="1"/>
</dbReference>
<dbReference type="Proteomes" id="UP000191135">
    <property type="component" value="Chromosome"/>
</dbReference>
<dbReference type="InterPro" id="IPR016192">
    <property type="entry name" value="APOBEC/CMP_deaminase_Zn-bd"/>
</dbReference>
<sequence length="499" mass="56718">MAKIMTTETYRELEDRLPEIVIGIVSPVGTPLKSTLDALEKGFIEKKYNFHHIKITNSFHEIAQEIKYEKLDKSTRYTRITSYIDFGNHLRNKLGSRFLSAFSISKIAETRSNYSDSCNVYVVDQLKTEDEINLLKEIYGRSFFQISVYSARHVRVDSLSRDMSHDNKKRDTNFYRDKAEALVCRDEDEINQPNGQQVGKIFQLADVVVNADLIDKSDDVSVQVKRFIELLFGYNGYSPNHLEYGMYLAHSAALRSLDLSRQVGAAIFRETGEIAALGANEVPKAGGGTYWADDSFDAREYRTSQDSNDIRKSEIFNEILDIFNIDRDKISKKQQDRVKESQFMSALEYGRIIHAEMSALSDASRLGISVQGATLYCTTFPCHMCSKHIVASGISKVVFLEPYPKSLTADLHSDSVHIEGMSRGSFEKFPSVNFVPFSGITPRRYREFFARTKRKSEGRYIDYRGGSAKPMFKNDISTYLNQENVAISAVKKALENSSE</sequence>
<evidence type="ECO:0000256" key="2">
    <source>
        <dbReference type="ARBA" id="ARBA00022723"/>
    </source>
</evidence>
<dbReference type="EMBL" id="CP020330">
    <property type="protein sequence ID" value="AQZ52266.1"/>
    <property type="molecule type" value="Genomic_DNA"/>
</dbReference>
<dbReference type="Gene3D" id="3.40.50.300">
    <property type="entry name" value="P-loop containing nucleotide triphosphate hydrolases"/>
    <property type="match status" value="1"/>
</dbReference>
<dbReference type="GO" id="GO:0008270">
    <property type="term" value="F:zinc ion binding"/>
    <property type="evidence" value="ECO:0007669"/>
    <property type="project" value="InterPro"/>
</dbReference>
<dbReference type="NCBIfam" id="NF041025">
    <property type="entry name" value="antiphage_deaminase"/>
    <property type="match status" value="1"/>
</dbReference>
<dbReference type="Gene3D" id="3.40.140.10">
    <property type="entry name" value="Cytidine Deaminase, domain 2"/>
    <property type="match status" value="1"/>
</dbReference>
<keyword evidence="7" id="KW-1185">Reference proteome</keyword>
<organism evidence="6 7">
    <name type="scientific">Martelella mediterranea DSM 17316</name>
    <dbReference type="NCBI Taxonomy" id="1122214"/>
    <lineage>
        <taxon>Bacteria</taxon>
        <taxon>Pseudomonadati</taxon>
        <taxon>Pseudomonadota</taxon>
        <taxon>Alphaproteobacteria</taxon>
        <taxon>Hyphomicrobiales</taxon>
        <taxon>Aurantimonadaceae</taxon>
        <taxon>Martelella</taxon>
    </lineage>
</organism>
<evidence type="ECO:0000259" key="5">
    <source>
        <dbReference type="PROSITE" id="PS51747"/>
    </source>
</evidence>
<dbReference type="PROSITE" id="PS00903">
    <property type="entry name" value="CYT_DCMP_DEAMINASES_1"/>
    <property type="match status" value="1"/>
</dbReference>
<dbReference type="PROSITE" id="PS51747">
    <property type="entry name" value="CYT_DCMP_DEAMINASES_2"/>
    <property type="match status" value="1"/>
</dbReference>
<evidence type="ECO:0000256" key="3">
    <source>
        <dbReference type="ARBA" id="ARBA00022801"/>
    </source>
</evidence>
<dbReference type="InterPro" id="IPR002125">
    <property type="entry name" value="CMP_dCMP_dom"/>
</dbReference>
<evidence type="ECO:0000313" key="6">
    <source>
        <dbReference type="EMBL" id="AQZ52266.1"/>
    </source>
</evidence>
<dbReference type="Pfam" id="PF00383">
    <property type="entry name" value="dCMP_cyt_deam_1"/>
    <property type="match status" value="1"/>
</dbReference>
<keyword evidence="3" id="KW-0378">Hydrolase</keyword>
<gene>
    <name evidence="6" type="ORF">Mame_02944</name>
</gene>
<evidence type="ECO:0000256" key="1">
    <source>
        <dbReference type="ARBA" id="ARBA00006576"/>
    </source>
</evidence>
<dbReference type="AlphaFoldDB" id="A0A1U9Z3K9"/>
<proteinExistence type="inferred from homology"/>
<accession>A0A1U9Z3K9</accession>
<feature type="domain" description="CMP/dCMP-type deaminase" evidence="5">
    <location>
        <begin position="240"/>
        <end position="429"/>
    </location>
</feature>
<dbReference type="GO" id="GO:0004132">
    <property type="term" value="F:dCMP deaminase activity"/>
    <property type="evidence" value="ECO:0007669"/>
    <property type="project" value="TreeGrafter"/>
</dbReference>
<dbReference type="InterPro" id="IPR016193">
    <property type="entry name" value="Cytidine_deaminase-like"/>
</dbReference>
<evidence type="ECO:0000256" key="4">
    <source>
        <dbReference type="ARBA" id="ARBA00022833"/>
    </source>
</evidence>